<dbReference type="CDD" id="cd01647">
    <property type="entry name" value="RT_LTR"/>
    <property type="match status" value="1"/>
</dbReference>
<dbReference type="Pfam" id="PF00078">
    <property type="entry name" value="RVT_1"/>
    <property type="match status" value="1"/>
</dbReference>
<dbReference type="PROSITE" id="PS50878">
    <property type="entry name" value="RT_POL"/>
    <property type="match status" value="1"/>
</dbReference>
<dbReference type="EMBL" id="CP092881">
    <property type="protein sequence ID" value="UYV80756.1"/>
    <property type="molecule type" value="Genomic_DNA"/>
</dbReference>
<protein>
    <submittedName>
        <fullName evidence="3">K02A2.6-like</fullName>
    </submittedName>
</protein>
<dbReference type="InterPro" id="IPR050951">
    <property type="entry name" value="Retrovirus_Pol_polyprotein"/>
</dbReference>
<evidence type="ECO:0000313" key="3">
    <source>
        <dbReference type="EMBL" id="UYV80756.1"/>
    </source>
</evidence>
<dbReference type="InterPro" id="IPR043128">
    <property type="entry name" value="Rev_trsase/Diguanyl_cyclase"/>
</dbReference>
<dbReference type="InterPro" id="IPR000477">
    <property type="entry name" value="RT_dom"/>
</dbReference>
<dbReference type="Gene3D" id="3.10.10.10">
    <property type="entry name" value="HIV Type 1 Reverse Transcriptase, subunit A, domain 1"/>
    <property type="match status" value="1"/>
</dbReference>
<dbReference type="InterPro" id="IPR043502">
    <property type="entry name" value="DNA/RNA_pol_sf"/>
</dbReference>
<dbReference type="CDD" id="cd09274">
    <property type="entry name" value="RNase_HI_RT_Ty3"/>
    <property type="match status" value="1"/>
</dbReference>
<feature type="domain" description="Reverse transcriptase" evidence="2">
    <location>
        <begin position="1"/>
        <end position="173"/>
    </location>
</feature>
<proteinExistence type="predicted"/>
<dbReference type="PANTHER" id="PTHR37984:SF5">
    <property type="entry name" value="PROTEIN NYNRIN-LIKE"/>
    <property type="match status" value="1"/>
</dbReference>
<accession>A0ABY6LHV1</accession>
<dbReference type="Proteomes" id="UP001235939">
    <property type="component" value="Chromosome 19"/>
</dbReference>
<dbReference type="SUPFAM" id="SSF56672">
    <property type="entry name" value="DNA/RNA polymerases"/>
    <property type="match status" value="1"/>
</dbReference>
<evidence type="ECO:0000313" key="4">
    <source>
        <dbReference type="Proteomes" id="UP001235939"/>
    </source>
</evidence>
<organism evidence="3 4">
    <name type="scientific">Cordylochernes scorpioides</name>
    <dbReference type="NCBI Taxonomy" id="51811"/>
    <lineage>
        <taxon>Eukaryota</taxon>
        <taxon>Metazoa</taxon>
        <taxon>Ecdysozoa</taxon>
        <taxon>Arthropoda</taxon>
        <taxon>Chelicerata</taxon>
        <taxon>Arachnida</taxon>
        <taxon>Pseudoscorpiones</taxon>
        <taxon>Cheliferoidea</taxon>
        <taxon>Chernetidae</taxon>
        <taxon>Cordylochernes</taxon>
    </lineage>
</organism>
<dbReference type="Gene3D" id="3.30.70.270">
    <property type="match status" value="2"/>
</dbReference>
<evidence type="ECO:0000256" key="1">
    <source>
        <dbReference type="ARBA" id="ARBA00023268"/>
    </source>
</evidence>
<reference evidence="3 4" key="1">
    <citation type="submission" date="2022-01" db="EMBL/GenBank/DDBJ databases">
        <title>A chromosomal length assembly of Cordylochernes scorpioides.</title>
        <authorList>
            <person name="Zeh D."/>
            <person name="Zeh J."/>
        </authorList>
    </citation>
    <scope>NUCLEOTIDE SEQUENCE [LARGE SCALE GENOMIC DNA]</scope>
    <source>
        <strain evidence="3">IN4F17</strain>
        <tissue evidence="3">Whole Body</tissue>
    </source>
</reference>
<keyword evidence="4" id="KW-1185">Reference proteome</keyword>
<dbReference type="InterPro" id="IPR041577">
    <property type="entry name" value="RT_RNaseH_2"/>
</dbReference>
<dbReference type="Pfam" id="PF17919">
    <property type="entry name" value="RT_RNaseH_2"/>
    <property type="match status" value="1"/>
</dbReference>
<name>A0ABY6LHV1_9ARAC</name>
<gene>
    <name evidence="3" type="ORF">LAZ67_19001646</name>
</gene>
<dbReference type="PANTHER" id="PTHR37984">
    <property type="entry name" value="PROTEIN CBG26694"/>
    <property type="match status" value="1"/>
</dbReference>
<sequence length="346" mass="39945">MASANLVPFPKFSEDIFAILEKGVNFSKIDLSQTYLQLELDEASRDRAVINIHKGLYKMNRLPYGIASAPAIWQRIIEQILSGIPKTLGETETDNLNNLEAVLNWLNEYGLKANEEKCKFFQERLEYRGHVIDRNGLHTADNKIRAINDAPEPLNVTQLRAFIDFVTYYHLSIRNAAEIMSPLYDLLKKGTKWNWSPSCRKEFKLVKHIISSDQILMAYDPELPLRLSCDSSSYGIGVVLSHVDNEGNERPMYFISRTLSPAENKYYQVDKECLKFTLETDNKPLQYIHSPKREISTNMSARLQRWSLILSSYNFRIECKKTGDRGNADGLSRLLFEEYEELEEND</sequence>
<keyword evidence="1" id="KW-0511">Multifunctional enzyme</keyword>
<evidence type="ECO:0000259" key="2">
    <source>
        <dbReference type="PROSITE" id="PS50878"/>
    </source>
</evidence>